<keyword evidence="3 14" id="KW-0812">Transmembrane</keyword>
<evidence type="ECO:0000256" key="12">
    <source>
        <dbReference type="ARBA" id="ARBA00067998"/>
    </source>
</evidence>
<evidence type="ECO:0000256" key="9">
    <source>
        <dbReference type="ARBA" id="ARBA00023180"/>
    </source>
</evidence>
<dbReference type="CTD" id="393608"/>
<feature type="domain" description="G-protein coupled receptors family 1 profile" evidence="16">
    <location>
        <begin position="38"/>
        <end position="330"/>
    </location>
</feature>
<dbReference type="Proteomes" id="UP000242638">
    <property type="component" value="Unassembled WGS sequence"/>
</dbReference>
<dbReference type="Ensembl" id="ENSPRET00000018726.1">
    <property type="protein sequence ID" value="ENSPREP00000018525.1"/>
    <property type="gene ID" value="ENSPREG00000012562.1"/>
</dbReference>
<dbReference type="RefSeq" id="XP_008401508.1">
    <property type="nucleotide sequence ID" value="XM_008403286.2"/>
</dbReference>
<dbReference type="GO" id="GO:0071380">
    <property type="term" value="P:cellular response to prostaglandin E stimulus"/>
    <property type="evidence" value="ECO:0007669"/>
    <property type="project" value="TreeGrafter"/>
</dbReference>
<proteinExistence type="inferred from homology"/>
<evidence type="ECO:0000256" key="1">
    <source>
        <dbReference type="ARBA" id="ARBA00004651"/>
    </source>
</evidence>
<evidence type="ECO:0000256" key="11">
    <source>
        <dbReference type="ARBA" id="ARBA00055790"/>
    </source>
</evidence>
<keyword evidence="10 14" id="KW-0807">Transducer</keyword>
<keyword evidence="5 14" id="KW-0297">G-protein coupled receptor</keyword>
<feature type="transmembrane region" description="Helical" evidence="15">
    <location>
        <begin position="126"/>
        <end position="147"/>
    </location>
</feature>
<dbReference type="RefSeq" id="XP_008401507.1">
    <property type="nucleotide sequence ID" value="XM_008403285.2"/>
</dbReference>
<evidence type="ECO:0000256" key="4">
    <source>
        <dbReference type="ARBA" id="ARBA00022989"/>
    </source>
</evidence>
<dbReference type="OMA" id="VTKKWAY"/>
<dbReference type="FunFam" id="1.20.1070.10:FF:000212">
    <property type="entry name" value="Prostaglandin E2 receptor EP2 subtype"/>
    <property type="match status" value="1"/>
</dbReference>
<evidence type="ECO:0000313" key="17">
    <source>
        <dbReference type="Ensembl" id="ENSPREP00000018525.1"/>
    </source>
</evidence>
<evidence type="ECO:0000256" key="6">
    <source>
        <dbReference type="ARBA" id="ARBA00023136"/>
    </source>
</evidence>
<dbReference type="STRING" id="8081.ENSPREP00000018525"/>
<feature type="transmembrane region" description="Helical" evidence="15">
    <location>
        <begin position="67"/>
        <end position="93"/>
    </location>
</feature>
<name>A0A3P9P9T6_POERE</name>
<dbReference type="Bgee" id="ENSPREG00000012562">
    <property type="expression patterns" value="Expressed in caudal fin and 1 other cell type or tissue"/>
</dbReference>
<dbReference type="PANTHER" id="PTHR11866">
    <property type="entry name" value="G-PROTEIN COUPLED RECEPTOR FAMILY 1 MEMBER"/>
    <property type="match status" value="1"/>
</dbReference>
<evidence type="ECO:0000259" key="16">
    <source>
        <dbReference type="PROSITE" id="PS50262"/>
    </source>
</evidence>
<dbReference type="GO" id="GO:0007189">
    <property type="term" value="P:adenylate cyclase-activating G protein-coupled receptor signaling pathway"/>
    <property type="evidence" value="ECO:0007669"/>
    <property type="project" value="TreeGrafter"/>
</dbReference>
<dbReference type="RefSeq" id="XP_008401509.1">
    <property type="nucleotide sequence ID" value="XM_008403287.2"/>
</dbReference>
<evidence type="ECO:0000256" key="5">
    <source>
        <dbReference type="ARBA" id="ARBA00023040"/>
    </source>
</evidence>
<dbReference type="InterPro" id="IPR017452">
    <property type="entry name" value="GPCR_Rhodpsn_7TM"/>
</dbReference>
<feature type="transmembrane region" description="Helical" evidence="15">
    <location>
        <begin position="328"/>
        <end position="346"/>
    </location>
</feature>
<dbReference type="InterPro" id="IPR008365">
    <property type="entry name" value="Prostanoid_rcpt"/>
</dbReference>
<keyword evidence="9" id="KW-0325">Glycoprotein</keyword>
<keyword evidence="4 15" id="KW-1133">Transmembrane helix</keyword>
<keyword evidence="8 14" id="KW-0675">Receptor</keyword>
<feature type="transmembrane region" description="Helical" evidence="15">
    <location>
        <begin position="26"/>
        <end position="46"/>
    </location>
</feature>
<dbReference type="GeneID" id="103460973"/>
<keyword evidence="2" id="KW-1003">Cell membrane</keyword>
<comment type="subcellular location">
    <subcellularLocation>
        <location evidence="1">Cell membrane</location>
        <topology evidence="1">Multi-pass membrane protein</topology>
    </subcellularLocation>
</comment>
<dbReference type="GO" id="GO:0007204">
    <property type="term" value="P:positive regulation of cytosolic calcium ion concentration"/>
    <property type="evidence" value="ECO:0007669"/>
    <property type="project" value="TreeGrafter"/>
</dbReference>
<evidence type="ECO:0000256" key="10">
    <source>
        <dbReference type="ARBA" id="ARBA00023224"/>
    </source>
</evidence>
<evidence type="ECO:0000256" key="15">
    <source>
        <dbReference type="SAM" id="Phobius"/>
    </source>
</evidence>
<dbReference type="GO" id="GO:0004957">
    <property type="term" value="F:prostaglandin E receptor activity"/>
    <property type="evidence" value="ECO:0007669"/>
    <property type="project" value="TreeGrafter"/>
</dbReference>
<dbReference type="PRINTS" id="PR00237">
    <property type="entry name" value="GPCRRHODOPSN"/>
</dbReference>
<dbReference type="SUPFAM" id="SSF81321">
    <property type="entry name" value="Family A G protein-coupled receptor-like"/>
    <property type="match status" value="1"/>
</dbReference>
<dbReference type="Pfam" id="PF00001">
    <property type="entry name" value="7tm_1"/>
    <property type="match status" value="1"/>
</dbReference>
<dbReference type="GO" id="GO:0005886">
    <property type="term" value="C:plasma membrane"/>
    <property type="evidence" value="ECO:0007669"/>
    <property type="project" value="UniProtKB-SubCell"/>
</dbReference>
<keyword evidence="18" id="KW-1185">Reference proteome</keyword>
<dbReference type="AlphaFoldDB" id="A0A3P9P9T6"/>
<dbReference type="KEGG" id="pret:103460973"/>
<sequence>MASAMSENKYTKCHSGNDIEPNESPVISAIMFGLGVFGNVAALVILEIRRRRDARADDRRHRGLFHIFIISLVFTDLAGTCLTSPLVQIAYAWNKTLVGMAPKCSSATNNFTSSADNSCTSSVCKYFGSSMTFFSLATISLLFITALDRCFAIGHPYLYNRVVTKKWAYITISVMFLVCILFSLLPFVEFGVYVQYCPGTWCFIDMNPLDIEHRVYANLYATIMLVLVLSIVACNGFVAYQLFRMYRRRNRQGSMMKSMRSSSERKVFVADEVEHLVPLVFMTIIFIICTLPMVIRVFYNSIRTKEESHEYDLLALRFLSINSIIDPWVFILLSPSVLHFFCLSVCKTRLGKFRGSVTESMLAKENCRAPVELSRATMWTSCPPTEENV</sequence>
<evidence type="ECO:0000256" key="2">
    <source>
        <dbReference type="ARBA" id="ARBA00022475"/>
    </source>
</evidence>
<reference evidence="17" key="2">
    <citation type="submission" date="2025-08" db="UniProtKB">
        <authorList>
            <consortium name="Ensembl"/>
        </authorList>
    </citation>
    <scope>IDENTIFICATION</scope>
    <source>
        <strain evidence="17">Guanapo</strain>
    </source>
</reference>
<dbReference type="PANTHER" id="PTHR11866:SF8">
    <property type="entry name" value="PROSTAGLANDIN E2 RECEPTOR EP2 SUBTYPE"/>
    <property type="match status" value="1"/>
</dbReference>
<feature type="transmembrane region" description="Helical" evidence="15">
    <location>
        <begin position="276"/>
        <end position="299"/>
    </location>
</feature>
<evidence type="ECO:0000256" key="7">
    <source>
        <dbReference type="ARBA" id="ARBA00023157"/>
    </source>
</evidence>
<accession>A0A3P9P9T6</accession>
<comment type="function">
    <text evidence="11">Receptor for prostaglandin E2 (PGE2). The activity of this receptor is mediated by G(s) proteins that stimulate adenylate cyclase. The subsequent raise in intracellular cAMP is responsible for the relaxing effect of this receptor on smooth muscle.</text>
</comment>
<dbReference type="GO" id="GO:0006954">
    <property type="term" value="P:inflammatory response"/>
    <property type="evidence" value="ECO:0007669"/>
    <property type="project" value="TreeGrafter"/>
</dbReference>
<dbReference type="Gene3D" id="1.20.1070.10">
    <property type="entry name" value="Rhodopsin 7-helix transmembrane proteins"/>
    <property type="match status" value="1"/>
</dbReference>
<evidence type="ECO:0000256" key="13">
    <source>
        <dbReference type="ARBA" id="ARBA00080542"/>
    </source>
</evidence>
<comment type="similarity">
    <text evidence="14">Belongs to the G-protein coupled receptor 1 family.</text>
</comment>
<protein>
    <recommendedName>
        <fullName evidence="12">Prostaglandin E2 receptor EP2 subtype</fullName>
    </recommendedName>
    <alternativeName>
        <fullName evidence="13">Prostanoid EP2 receptor</fullName>
    </alternativeName>
</protein>
<dbReference type="PROSITE" id="PS00237">
    <property type="entry name" value="G_PROTEIN_RECEP_F1_1"/>
    <property type="match status" value="1"/>
</dbReference>
<dbReference type="OrthoDB" id="5959154at2759"/>
<dbReference type="PRINTS" id="PR01788">
    <property type="entry name" value="PROSTANOIDR"/>
</dbReference>
<reference evidence="18" key="1">
    <citation type="submission" date="2013-11" db="EMBL/GenBank/DDBJ databases">
        <title>The genomic landscape of the Guanapo guppy.</title>
        <authorList>
            <person name="Kuenstner A."/>
            <person name="Dreyer C."/>
        </authorList>
    </citation>
    <scope>NUCLEOTIDE SEQUENCE</scope>
    <source>
        <strain evidence="18">Guanapo</strain>
    </source>
</reference>
<evidence type="ECO:0000313" key="18">
    <source>
        <dbReference type="Proteomes" id="UP000242638"/>
    </source>
</evidence>
<organism evidence="17 18">
    <name type="scientific">Poecilia reticulata</name>
    <name type="common">Guppy</name>
    <name type="synonym">Acanthophacelus reticulatus</name>
    <dbReference type="NCBI Taxonomy" id="8081"/>
    <lineage>
        <taxon>Eukaryota</taxon>
        <taxon>Metazoa</taxon>
        <taxon>Chordata</taxon>
        <taxon>Craniata</taxon>
        <taxon>Vertebrata</taxon>
        <taxon>Euteleostomi</taxon>
        <taxon>Actinopterygii</taxon>
        <taxon>Neopterygii</taxon>
        <taxon>Teleostei</taxon>
        <taxon>Neoteleostei</taxon>
        <taxon>Acanthomorphata</taxon>
        <taxon>Ovalentaria</taxon>
        <taxon>Atherinomorphae</taxon>
        <taxon>Cyprinodontiformes</taxon>
        <taxon>Poeciliidae</taxon>
        <taxon>Poeciliinae</taxon>
        <taxon>Poecilia</taxon>
    </lineage>
</organism>
<reference evidence="17" key="3">
    <citation type="submission" date="2025-09" db="UniProtKB">
        <authorList>
            <consortium name="Ensembl"/>
        </authorList>
    </citation>
    <scope>IDENTIFICATION</scope>
    <source>
        <strain evidence="17">Guanapo</strain>
    </source>
</reference>
<evidence type="ECO:0000256" key="14">
    <source>
        <dbReference type="RuleBase" id="RU000688"/>
    </source>
</evidence>
<dbReference type="InterPro" id="IPR000276">
    <property type="entry name" value="GPCR_Rhodpsn"/>
</dbReference>
<evidence type="ECO:0000256" key="8">
    <source>
        <dbReference type="ARBA" id="ARBA00023170"/>
    </source>
</evidence>
<feature type="transmembrane region" description="Helical" evidence="15">
    <location>
        <begin position="219"/>
        <end position="243"/>
    </location>
</feature>
<feature type="transmembrane region" description="Helical" evidence="15">
    <location>
        <begin position="167"/>
        <end position="188"/>
    </location>
</feature>
<keyword evidence="6 15" id="KW-0472">Membrane</keyword>
<evidence type="ECO:0000256" key="3">
    <source>
        <dbReference type="ARBA" id="ARBA00022692"/>
    </source>
</evidence>
<keyword evidence="7" id="KW-1015">Disulfide bond</keyword>
<dbReference type="PROSITE" id="PS50262">
    <property type="entry name" value="G_PROTEIN_RECEP_F1_2"/>
    <property type="match status" value="1"/>
</dbReference>
<dbReference type="GeneTree" id="ENSGT01050000244902"/>